<protein>
    <submittedName>
        <fullName evidence="1">Chromosome partitioning protein ParB</fullName>
    </submittedName>
</protein>
<keyword evidence="2" id="KW-1185">Reference proteome</keyword>
<dbReference type="RefSeq" id="WP_095661609.1">
    <property type="nucleotide sequence ID" value="NZ_NQMS01000005.1"/>
</dbReference>
<comment type="caution">
    <text evidence="1">The sequence shown here is derived from an EMBL/GenBank/DDBJ whole genome shotgun (WGS) entry which is preliminary data.</text>
</comment>
<accession>A0A2A2MBQ3</accession>
<dbReference type="SUPFAM" id="SSF110849">
    <property type="entry name" value="ParB/Sulfiredoxin"/>
    <property type="match status" value="1"/>
</dbReference>
<gene>
    <name evidence="1" type="ORF">CJD50_14115</name>
</gene>
<dbReference type="Proteomes" id="UP000218796">
    <property type="component" value="Unassembled WGS sequence"/>
</dbReference>
<evidence type="ECO:0000313" key="1">
    <source>
        <dbReference type="EMBL" id="PAV96145.1"/>
    </source>
</evidence>
<proteinExistence type="predicted"/>
<dbReference type="InterPro" id="IPR036086">
    <property type="entry name" value="ParB/Sulfiredoxin_sf"/>
</dbReference>
<dbReference type="Gene3D" id="3.90.1530.30">
    <property type="match status" value="1"/>
</dbReference>
<reference evidence="1 2" key="1">
    <citation type="submission" date="2017-08" db="EMBL/GenBank/DDBJ databases">
        <title>Draft Genome Sequence of Hafnia alvei CITHA-6 Isolated from Raw Bovine Milk.</title>
        <authorList>
            <person name="Culligan E.P."/>
            <person name="Mcsweeney A."/>
            <person name="O'Doherty C."/>
            <person name="Gleeson E."/>
            <person name="O'Riordan D."/>
            <person name="Sleator R.D."/>
        </authorList>
    </citation>
    <scope>NUCLEOTIDE SEQUENCE [LARGE SCALE GENOMIC DNA]</scope>
    <source>
        <strain evidence="1 2">CITHA-6</strain>
    </source>
</reference>
<organism evidence="1 2">
    <name type="scientific">Hafnia paralvei</name>
    <dbReference type="NCBI Taxonomy" id="546367"/>
    <lineage>
        <taxon>Bacteria</taxon>
        <taxon>Pseudomonadati</taxon>
        <taxon>Pseudomonadota</taxon>
        <taxon>Gammaproteobacteria</taxon>
        <taxon>Enterobacterales</taxon>
        <taxon>Hafniaceae</taxon>
        <taxon>Hafnia</taxon>
    </lineage>
</organism>
<dbReference type="EMBL" id="NQMS01000005">
    <property type="protein sequence ID" value="PAV96145.1"/>
    <property type="molecule type" value="Genomic_DNA"/>
</dbReference>
<dbReference type="OrthoDB" id="8442375at2"/>
<evidence type="ECO:0000313" key="2">
    <source>
        <dbReference type="Proteomes" id="UP000218796"/>
    </source>
</evidence>
<sequence length="373" mass="42112">MLTDSEILYVPIDNLELDTENPRLPEGISRDQLGMINYIATSTSIEDLMSAIAENGFFPGEPLIVIPDTDSAGKFIVVEGNRRLSAVKLLRDPSLCENPSARLRQIAADAKHTVDRVPVIERKTRLEILPYLGFRHITGVKQWEPLSKARYIKQLFDYTDPTLDPMQRYYEVSRAIGSRRDHIKRNLDALAVYDIIKNNDFYGIDKLDEESIKFSVLSTALADERLGQFVGVSIEDDGDTVPSHPIINAGSLKTKEIKELTEWLYKKDEDNKTRVGESRNLRELAAVVNSPKALEHFRMGAALNVAYQLTSDVTKDFLQLLYQVEALLIDASGMVATVEYDRQAHEVARRINKQIKLIGSEIAEKNSRGDDDF</sequence>
<dbReference type="AlphaFoldDB" id="A0A2A2MBQ3"/>
<name>A0A2A2MBQ3_9GAMM</name>